<evidence type="ECO:0008006" key="3">
    <source>
        <dbReference type="Google" id="ProtNLM"/>
    </source>
</evidence>
<dbReference type="AlphaFoldDB" id="A0A6V7RPA6"/>
<gene>
    <name evidence="1" type="ORF">JEODO184_01839</name>
</gene>
<dbReference type="InterPro" id="IPR036520">
    <property type="entry name" value="UPF0759_sf"/>
</dbReference>
<dbReference type="Proteomes" id="UP000589351">
    <property type="component" value="Unassembled WGS sequence"/>
</dbReference>
<sequence length="282" mass="33079">MIYIGLTGWGDHDSLYQDLSNKTQKLTTYSAHFPIVELDATYYAIQRQSTIHKWCTETPEQFKFIVKAHQFMTGHSDYREHYDSIKDVFKAYKEMLVPMVEANKLAFVLLQFPPWFDCTSKNITYVKFATSLLKPLKIAVEFRNQTWFQQSYKEETLSFLHDEGLIHSICDEPQNGIGSIPFVNRVTDDAAFIRLHGRNFHGWTQGDRTSDEWRDVRYLYDYNKKELEWLKKQVDILRHKTKDIYLVFNNNSGGHAAGNAKTFIDMMGIEYTGLNPKQLKLF</sequence>
<proteinExistence type="predicted"/>
<comment type="caution">
    <text evidence="1">The sequence shown here is derived from an EMBL/GenBank/DDBJ whole genome shotgun (WGS) entry which is preliminary data.</text>
</comment>
<dbReference type="PANTHER" id="PTHR30348">
    <property type="entry name" value="UNCHARACTERIZED PROTEIN YECE"/>
    <property type="match status" value="1"/>
</dbReference>
<reference evidence="1 2" key="1">
    <citation type="submission" date="2020-07" db="EMBL/GenBank/DDBJ databases">
        <authorList>
            <person name="Criscuolo A."/>
        </authorList>
    </citation>
    <scope>NUCLEOTIDE SEQUENCE [LARGE SCALE GENOMIC DNA]</scope>
    <source>
        <strain evidence="1">CIP111649</strain>
    </source>
</reference>
<dbReference type="Gene3D" id="3.20.20.410">
    <property type="entry name" value="Protein of unknown function UPF0759"/>
    <property type="match status" value="1"/>
</dbReference>
<dbReference type="RefSeq" id="WP_185126343.1">
    <property type="nucleotide sequence ID" value="NZ_CAJEWD010000008.1"/>
</dbReference>
<dbReference type="SUPFAM" id="SSF117396">
    <property type="entry name" value="TM1631-like"/>
    <property type="match status" value="1"/>
</dbReference>
<evidence type="ECO:0000313" key="2">
    <source>
        <dbReference type="Proteomes" id="UP000589351"/>
    </source>
</evidence>
<dbReference type="InterPro" id="IPR002763">
    <property type="entry name" value="DUF72"/>
</dbReference>
<evidence type="ECO:0000313" key="1">
    <source>
        <dbReference type="EMBL" id="CAD2080072.1"/>
    </source>
</evidence>
<dbReference type="PANTHER" id="PTHR30348:SF13">
    <property type="entry name" value="UPF0759 PROTEIN YUNF"/>
    <property type="match status" value="1"/>
</dbReference>
<dbReference type="EMBL" id="CAJEWD010000008">
    <property type="protein sequence ID" value="CAD2080072.1"/>
    <property type="molecule type" value="Genomic_DNA"/>
</dbReference>
<accession>A0A6V7RPA6</accession>
<protein>
    <recommendedName>
        <fullName evidence="3">DUF72 domain-containing protein</fullName>
    </recommendedName>
</protein>
<dbReference type="Pfam" id="PF01904">
    <property type="entry name" value="DUF72"/>
    <property type="match status" value="1"/>
</dbReference>
<name>A0A6V7RPA6_9STAP</name>
<keyword evidence="2" id="KW-1185">Reference proteome</keyword>
<organism evidence="1 2">
    <name type="scientific">Jeotgalicoccus meleagridis</name>
    <dbReference type="NCBI Taxonomy" id="2759181"/>
    <lineage>
        <taxon>Bacteria</taxon>
        <taxon>Bacillati</taxon>
        <taxon>Bacillota</taxon>
        <taxon>Bacilli</taxon>
        <taxon>Bacillales</taxon>
        <taxon>Staphylococcaceae</taxon>
        <taxon>Jeotgalicoccus</taxon>
    </lineage>
</organism>